<evidence type="ECO:0000313" key="16">
    <source>
        <dbReference type="EMBL" id="GGD67816.1"/>
    </source>
</evidence>
<dbReference type="RefSeq" id="WP_099035144.1">
    <property type="nucleotide sequence ID" value="NZ_BMGJ01000009.1"/>
</dbReference>
<keyword evidence="9 14" id="KW-0560">Oxidoreductase</keyword>
<protein>
    <recommendedName>
        <fullName evidence="14">Disulfide bond formation protein B</fullName>
    </recommendedName>
    <alternativeName>
        <fullName evidence="14">Disulfide oxidoreductase</fullName>
    </alternativeName>
</protein>
<keyword evidence="3 14" id="KW-0813">Transport</keyword>
<feature type="topological domain" description="Periplasmic" evidence="14">
    <location>
        <begin position="34"/>
        <end position="51"/>
    </location>
</feature>
<dbReference type="PANTHER" id="PTHR36570">
    <property type="entry name" value="DISULFIDE BOND FORMATION PROTEIN B"/>
    <property type="match status" value="1"/>
</dbReference>
<comment type="caution">
    <text evidence="16">The sequence shown here is derived from an EMBL/GenBank/DDBJ whole genome shotgun (WGS) entry which is preliminary data.</text>
</comment>
<feature type="transmembrane region" description="Helical" evidence="15">
    <location>
        <begin position="149"/>
        <end position="169"/>
    </location>
</feature>
<evidence type="ECO:0000256" key="14">
    <source>
        <dbReference type="HAMAP-Rule" id="MF_00286"/>
    </source>
</evidence>
<evidence type="ECO:0000256" key="4">
    <source>
        <dbReference type="ARBA" id="ARBA00022475"/>
    </source>
</evidence>
<accession>A0ABQ1RGQ3</accession>
<evidence type="ECO:0000256" key="12">
    <source>
        <dbReference type="ARBA" id="ARBA00023186"/>
    </source>
</evidence>
<comment type="function">
    <text evidence="14">Required for disulfide bond formation in some periplasmic proteins. Acts by oxidizing the DsbA protein.</text>
</comment>
<dbReference type="InterPro" id="IPR003752">
    <property type="entry name" value="DiS_bond_form_DsbB/BdbC"/>
</dbReference>
<evidence type="ECO:0000256" key="7">
    <source>
        <dbReference type="ARBA" id="ARBA00022982"/>
    </source>
</evidence>
<evidence type="ECO:0000256" key="2">
    <source>
        <dbReference type="ARBA" id="ARBA00008823"/>
    </source>
</evidence>
<keyword evidence="17" id="KW-1185">Reference proteome</keyword>
<comment type="similarity">
    <text evidence="2 14">Belongs to the DsbB family.</text>
</comment>
<keyword evidence="8 14" id="KW-1133">Transmembrane helix</keyword>
<evidence type="ECO:0000256" key="15">
    <source>
        <dbReference type="SAM" id="Phobius"/>
    </source>
</evidence>
<evidence type="ECO:0000256" key="3">
    <source>
        <dbReference type="ARBA" id="ARBA00022448"/>
    </source>
</evidence>
<dbReference type="InterPro" id="IPR022920">
    <property type="entry name" value="Disulphide_bond_form_DsbB"/>
</dbReference>
<evidence type="ECO:0000256" key="6">
    <source>
        <dbReference type="ARBA" id="ARBA00022692"/>
    </source>
</evidence>
<reference evidence="17" key="1">
    <citation type="journal article" date="2019" name="Int. J. Syst. Evol. Microbiol.">
        <title>The Global Catalogue of Microorganisms (GCM) 10K type strain sequencing project: providing services to taxonomists for standard genome sequencing and annotation.</title>
        <authorList>
            <consortium name="The Broad Institute Genomics Platform"/>
            <consortium name="The Broad Institute Genome Sequencing Center for Infectious Disease"/>
            <person name="Wu L."/>
            <person name="Ma J."/>
        </authorList>
    </citation>
    <scope>NUCLEOTIDE SEQUENCE [LARGE SCALE GENOMIC DNA]</scope>
    <source>
        <strain evidence="17">CGMCC 1.12923</strain>
    </source>
</reference>
<dbReference type="EMBL" id="BMGJ01000009">
    <property type="protein sequence ID" value="GGD67816.1"/>
    <property type="molecule type" value="Genomic_DNA"/>
</dbReference>
<sequence length="173" mass="19519">MKSFSYLKQISRSRSAWALLLLSALLLEAIALYFQYGMGLEPCIMCIYQRNAVFGIALAAMIGLSMPDKILIRWIAIIGWGISSIWGLLIAIEHVEIQTAANPFFASCEIVPNFPGWLPLHEWMPAIFAATGDCGNIDWSFFGMSMPQWMIITFAVYSLIWLSVLLSQFKKTR</sequence>
<dbReference type="InterPro" id="IPR023380">
    <property type="entry name" value="DsbB-like_sf"/>
</dbReference>
<evidence type="ECO:0000256" key="5">
    <source>
        <dbReference type="ARBA" id="ARBA00022519"/>
    </source>
</evidence>
<evidence type="ECO:0000256" key="9">
    <source>
        <dbReference type="ARBA" id="ARBA00023002"/>
    </source>
</evidence>
<dbReference type="SUPFAM" id="SSF158442">
    <property type="entry name" value="DsbB-like"/>
    <property type="match status" value="1"/>
</dbReference>
<dbReference type="InterPro" id="IPR050183">
    <property type="entry name" value="DsbB"/>
</dbReference>
<dbReference type="PANTHER" id="PTHR36570:SF2">
    <property type="entry name" value="DISULFIDE BOND FORMATION PROTEIN B"/>
    <property type="match status" value="1"/>
</dbReference>
<organism evidence="16 17">
    <name type="scientific">Lacimicrobium alkaliphilum</name>
    <dbReference type="NCBI Taxonomy" id="1526571"/>
    <lineage>
        <taxon>Bacteria</taxon>
        <taxon>Pseudomonadati</taxon>
        <taxon>Pseudomonadota</taxon>
        <taxon>Gammaproteobacteria</taxon>
        <taxon>Alteromonadales</taxon>
        <taxon>Alteromonadaceae</taxon>
        <taxon>Lacimicrobium</taxon>
    </lineage>
</organism>
<dbReference type="HAMAP" id="MF_00286">
    <property type="entry name" value="DsbB"/>
    <property type="match status" value="1"/>
</dbReference>
<feature type="disulfide bond" description="Redox-active" evidence="14">
    <location>
        <begin position="43"/>
        <end position="46"/>
    </location>
</feature>
<keyword evidence="11 14" id="KW-1015">Disulfide bond</keyword>
<dbReference type="NCBIfam" id="NF002485">
    <property type="entry name" value="PRK01749.1"/>
    <property type="match status" value="1"/>
</dbReference>
<dbReference type="Gene3D" id="1.20.1550.10">
    <property type="entry name" value="DsbB-like"/>
    <property type="match status" value="1"/>
</dbReference>
<comment type="subcellular location">
    <subcellularLocation>
        <location evidence="1">Cell inner membrane</location>
        <topology evidence="1">Multi-pass membrane protein</topology>
    </subcellularLocation>
    <subcellularLocation>
        <location evidence="14">Cell membrane</location>
        <topology evidence="14">Multi-pass membrane protein</topology>
    </subcellularLocation>
</comment>
<keyword evidence="5" id="KW-0997">Cell inner membrane</keyword>
<comment type="caution">
    <text evidence="14">Lacks conserved residue(s) required for the propagation of feature annotation.</text>
</comment>
<evidence type="ECO:0000256" key="11">
    <source>
        <dbReference type="ARBA" id="ARBA00023157"/>
    </source>
</evidence>
<feature type="disulfide bond" description="Redox-active" evidence="14">
    <location>
        <begin position="108"/>
        <end position="134"/>
    </location>
</feature>
<keyword evidence="6 14" id="KW-0812">Transmembrane</keyword>
<gene>
    <name evidence="14 16" type="primary">dsbB</name>
    <name evidence="16" type="ORF">GCM10011357_23680</name>
</gene>
<evidence type="ECO:0000256" key="10">
    <source>
        <dbReference type="ARBA" id="ARBA00023136"/>
    </source>
</evidence>
<proteinExistence type="inferred from homology"/>
<feature type="topological domain" description="Cytoplasmic" evidence="14">
    <location>
        <begin position="1"/>
        <end position="16"/>
    </location>
</feature>
<dbReference type="Proteomes" id="UP000614272">
    <property type="component" value="Unassembled WGS sequence"/>
</dbReference>
<keyword evidence="4 14" id="KW-1003">Cell membrane</keyword>
<evidence type="ECO:0000313" key="17">
    <source>
        <dbReference type="Proteomes" id="UP000614272"/>
    </source>
</evidence>
<keyword evidence="10 14" id="KW-0472">Membrane</keyword>
<feature type="topological domain" description="Cytoplasmic" evidence="14">
    <location>
        <begin position="168"/>
        <end position="173"/>
    </location>
</feature>
<evidence type="ECO:0000256" key="1">
    <source>
        <dbReference type="ARBA" id="ARBA00004429"/>
    </source>
</evidence>
<feature type="transmembrane region" description="Helical" evidence="15">
    <location>
        <begin position="71"/>
        <end position="92"/>
    </location>
</feature>
<keyword evidence="7 14" id="KW-0249">Electron transport</keyword>
<name>A0ABQ1RGQ3_9ALTE</name>
<evidence type="ECO:0000256" key="13">
    <source>
        <dbReference type="ARBA" id="ARBA00023284"/>
    </source>
</evidence>
<keyword evidence="13 14" id="KW-0676">Redox-active center</keyword>
<evidence type="ECO:0000256" key="8">
    <source>
        <dbReference type="ARBA" id="ARBA00022989"/>
    </source>
</evidence>
<keyword evidence="12 14" id="KW-0143">Chaperone</keyword>
<dbReference type="Pfam" id="PF02600">
    <property type="entry name" value="DsbB"/>
    <property type="match status" value="1"/>
</dbReference>